<keyword evidence="3" id="KW-1003">Cell membrane</keyword>
<dbReference type="AlphaFoldDB" id="A0A7W2AGB7"/>
<protein>
    <submittedName>
        <fullName evidence="9">Acyltransferase</fullName>
    </submittedName>
</protein>
<evidence type="ECO:0000259" key="8">
    <source>
        <dbReference type="Pfam" id="PF01757"/>
    </source>
</evidence>
<feature type="transmembrane region" description="Helical" evidence="7">
    <location>
        <begin position="125"/>
        <end position="144"/>
    </location>
</feature>
<dbReference type="Proteomes" id="UP000530514">
    <property type="component" value="Unassembled WGS sequence"/>
</dbReference>
<dbReference type="RefSeq" id="WP_033099297.1">
    <property type="nucleotide sequence ID" value="NZ_JACEIP010000001.1"/>
</dbReference>
<evidence type="ECO:0000256" key="1">
    <source>
        <dbReference type="ARBA" id="ARBA00004651"/>
    </source>
</evidence>
<evidence type="ECO:0000256" key="3">
    <source>
        <dbReference type="ARBA" id="ARBA00022475"/>
    </source>
</evidence>
<keyword evidence="5 7" id="KW-1133">Transmembrane helix</keyword>
<keyword evidence="10" id="KW-1185">Reference proteome</keyword>
<comment type="similarity">
    <text evidence="2">Belongs to the acyltransferase 3 family.</text>
</comment>
<comment type="subcellular location">
    <subcellularLocation>
        <location evidence="1">Cell membrane</location>
        <topology evidence="1">Multi-pass membrane protein</topology>
    </subcellularLocation>
</comment>
<evidence type="ECO:0000256" key="7">
    <source>
        <dbReference type="SAM" id="Phobius"/>
    </source>
</evidence>
<dbReference type="GO" id="GO:0009246">
    <property type="term" value="P:enterobacterial common antigen biosynthetic process"/>
    <property type="evidence" value="ECO:0007669"/>
    <property type="project" value="TreeGrafter"/>
</dbReference>
<proteinExistence type="inferred from homology"/>
<feature type="transmembrane region" description="Helical" evidence="7">
    <location>
        <begin position="246"/>
        <end position="265"/>
    </location>
</feature>
<dbReference type="InterPro" id="IPR002656">
    <property type="entry name" value="Acyl_transf_3_dom"/>
</dbReference>
<evidence type="ECO:0000313" key="10">
    <source>
        <dbReference type="Proteomes" id="UP000530514"/>
    </source>
</evidence>
<keyword evidence="9" id="KW-0012">Acyltransferase</keyword>
<feature type="transmembrane region" description="Helical" evidence="7">
    <location>
        <begin position="191"/>
        <end position="208"/>
    </location>
</feature>
<keyword evidence="9" id="KW-0808">Transferase</keyword>
<dbReference type="GO" id="GO:0016413">
    <property type="term" value="F:O-acetyltransferase activity"/>
    <property type="evidence" value="ECO:0007669"/>
    <property type="project" value="TreeGrafter"/>
</dbReference>
<comment type="caution">
    <text evidence="9">The sequence shown here is derived from an EMBL/GenBank/DDBJ whole genome shotgun (WGS) entry which is preliminary data.</text>
</comment>
<feature type="transmembrane region" description="Helical" evidence="7">
    <location>
        <begin position="153"/>
        <end position="171"/>
    </location>
</feature>
<evidence type="ECO:0000256" key="4">
    <source>
        <dbReference type="ARBA" id="ARBA00022692"/>
    </source>
</evidence>
<feature type="transmembrane region" description="Helical" evidence="7">
    <location>
        <begin position="45"/>
        <end position="63"/>
    </location>
</feature>
<keyword evidence="4 7" id="KW-0812">Transmembrane</keyword>
<keyword evidence="6 7" id="KW-0472">Membrane</keyword>
<dbReference type="PANTHER" id="PTHR40074">
    <property type="entry name" value="O-ACETYLTRANSFERASE WECH"/>
    <property type="match status" value="1"/>
</dbReference>
<dbReference type="OrthoDB" id="65129at2"/>
<organism evidence="9 10">
    <name type="scientific">Thermoactinomyces daqus</name>
    <dbReference type="NCBI Taxonomy" id="1329516"/>
    <lineage>
        <taxon>Bacteria</taxon>
        <taxon>Bacillati</taxon>
        <taxon>Bacillota</taxon>
        <taxon>Bacilli</taxon>
        <taxon>Bacillales</taxon>
        <taxon>Thermoactinomycetaceae</taxon>
        <taxon>Thermoactinomyces</taxon>
    </lineage>
</organism>
<dbReference type="Pfam" id="PF01757">
    <property type="entry name" value="Acyl_transf_3"/>
    <property type="match status" value="1"/>
</dbReference>
<sequence>MKEQIREMNVIKGICILAVAVIHATGTFLSFSAEPGNIYFYLNHLSRFSVPVFFLSSGLLLFYQYHDREPFPLWNFWRKRSAFILSPFLIWSLIYTAYLWWDNPHNLTGTVTDNLIKILLGQGYYHLYFLFVLVQLYFLFPLLLKGFKKLPDSLILVLTLWVSILALSFNWNEWTSVWGISVDEYNIRRFFPVWLFYFAFGGWLGMNWQKVRKQLNSISLSAIALTAILLAFLMTLEVGLENRSGFYSLVTVPYAITLFVLVYRLARQFSLKGISLIGRHSFGVYLMHPMVQALWVKFQLVPKPFYGFLLLLAAMISLPLLITMGLHRFRPGAYLVGK</sequence>
<dbReference type="GO" id="GO:0005886">
    <property type="term" value="C:plasma membrane"/>
    <property type="evidence" value="ECO:0007669"/>
    <property type="project" value="UniProtKB-SubCell"/>
</dbReference>
<dbReference type="EMBL" id="JACEIP010000001">
    <property type="protein sequence ID" value="MBA4541486.1"/>
    <property type="molecule type" value="Genomic_DNA"/>
</dbReference>
<dbReference type="PANTHER" id="PTHR40074:SF2">
    <property type="entry name" value="O-ACETYLTRANSFERASE WECH"/>
    <property type="match status" value="1"/>
</dbReference>
<feature type="transmembrane region" description="Helical" evidence="7">
    <location>
        <begin position="83"/>
        <end position="101"/>
    </location>
</feature>
<accession>A0A7W2AGB7</accession>
<feature type="transmembrane region" description="Helical" evidence="7">
    <location>
        <begin position="220"/>
        <end position="240"/>
    </location>
</feature>
<evidence type="ECO:0000256" key="6">
    <source>
        <dbReference type="ARBA" id="ARBA00023136"/>
    </source>
</evidence>
<feature type="transmembrane region" description="Helical" evidence="7">
    <location>
        <begin position="12"/>
        <end position="33"/>
    </location>
</feature>
<feature type="domain" description="Acyltransferase 3" evidence="8">
    <location>
        <begin position="7"/>
        <end position="323"/>
    </location>
</feature>
<evidence type="ECO:0000256" key="2">
    <source>
        <dbReference type="ARBA" id="ARBA00007400"/>
    </source>
</evidence>
<evidence type="ECO:0000313" key="9">
    <source>
        <dbReference type="EMBL" id="MBA4541486.1"/>
    </source>
</evidence>
<gene>
    <name evidence="9" type="ORF">H1164_01005</name>
</gene>
<name>A0A7W2AGB7_9BACL</name>
<reference evidence="9 10" key="1">
    <citation type="submission" date="2020-07" db="EMBL/GenBank/DDBJ databases">
        <authorList>
            <person name="Feng H."/>
        </authorList>
    </citation>
    <scope>NUCLEOTIDE SEQUENCE [LARGE SCALE GENOMIC DNA]</scope>
    <source>
        <strain evidence="10">s-11</strain>
    </source>
</reference>
<evidence type="ECO:0000256" key="5">
    <source>
        <dbReference type="ARBA" id="ARBA00022989"/>
    </source>
</evidence>
<feature type="transmembrane region" description="Helical" evidence="7">
    <location>
        <begin position="304"/>
        <end position="322"/>
    </location>
</feature>
<feature type="transmembrane region" description="Helical" evidence="7">
    <location>
        <begin position="277"/>
        <end position="298"/>
    </location>
</feature>